<evidence type="ECO:0000313" key="2">
    <source>
        <dbReference type="Proteomes" id="UP000198287"/>
    </source>
</evidence>
<name>A0A226D095_FOLCA</name>
<dbReference type="EMBL" id="LNIX01000042">
    <property type="protein sequence ID" value="OXA39005.1"/>
    <property type="molecule type" value="Genomic_DNA"/>
</dbReference>
<dbReference type="AlphaFoldDB" id="A0A226D095"/>
<dbReference type="InterPro" id="IPR011050">
    <property type="entry name" value="Pectin_lyase_fold/virulence"/>
</dbReference>
<comment type="caution">
    <text evidence="1">The sequence shown here is derived from an EMBL/GenBank/DDBJ whole genome shotgun (WGS) entry which is preliminary data.</text>
</comment>
<sequence>MSFCQDEFLTNLICHQHITCSISITNCVQKERISHELSKENRKFSESQTMWRSNLSFTLLLLSTITTTTTAKILYANTSSELTSALKKAKPGDVVTLLPVDYVGDFVLPDHTDKDNATSNDATTLLGTQSEDFQRHSTIISSTGTGISITAHRRPWNVKSLVIQSNDTGVKIRGNNHVIQSVVIRASKVAAVIKGDNIVLNSTVISNGEKGVILGGNDNVVKSVALNGLSKSGIVVQTGSAGTQIRSVSTQMLTGNSLILQNGTKGTNVHSTTFNAIANLDGDDGKFASCVFTGVNLSGCRNKFSATVIQNLYEETSDDNSTNCNNIFEKTCVIGNESNDPLD</sequence>
<gene>
    <name evidence="1" type="ORF">Fcan01_26258</name>
</gene>
<keyword evidence="2" id="KW-1185">Reference proteome</keyword>
<accession>A0A226D095</accession>
<organism evidence="1 2">
    <name type="scientific">Folsomia candida</name>
    <name type="common">Springtail</name>
    <dbReference type="NCBI Taxonomy" id="158441"/>
    <lineage>
        <taxon>Eukaryota</taxon>
        <taxon>Metazoa</taxon>
        <taxon>Ecdysozoa</taxon>
        <taxon>Arthropoda</taxon>
        <taxon>Hexapoda</taxon>
        <taxon>Collembola</taxon>
        <taxon>Entomobryomorpha</taxon>
        <taxon>Isotomoidea</taxon>
        <taxon>Isotomidae</taxon>
        <taxon>Proisotominae</taxon>
        <taxon>Folsomia</taxon>
    </lineage>
</organism>
<evidence type="ECO:0008006" key="3">
    <source>
        <dbReference type="Google" id="ProtNLM"/>
    </source>
</evidence>
<evidence type="ECO:0000313" key="1">
    <source>
        <dbReference type="EMBL" id="OXA39005.1"/>
    </source>
</evidence>
<reference evidence="1 2" key="1">
    <citation type="submission" date="2015-12" db="EMBL/GenBank/DDBJ databases">
        <title>The genome of Folsomia candida.</title>
        <authorList>
            <person name="Faddeeva A."/>
            <person name="Derks M.F."/>
            <person name="Anvar Y."/>
            <person name="Smit S."/>
            <person name="Van Straalen N."/>
            <person name="Roelofs D."/>
        </authorList>
    </citation>
    <scope>NUCLEOTIDE SEQUENCE [LARGE SCALE GENOMIC DNA]</scope>
    <source>
        <strain evidence="1 2">VU population</strain>
        <tissue evidence="1">Whole body</tissue>
    </source>
</reference>
<protein>
    <recommendedName>
        <fullName evidence="3">Right handed beta helix domain-containing protein</fullName>
    </recommendedName>
</protein>
<dbReference type="SUPFAM" id="SSF51126">
    <property type="entry name" value="Pectin lyase-like"/>
    <property type="match status" value="1"/>
</dbReference>
<dbReference type="Proteomes" id="UP000198287">
    <property type="component" value="Unassembled WGS sequence"/>
</dbReference>
<proteinExistence type="predicted"/>